<dbReference type="HOGENOM" id="CLU_1196020_0_0_1"/>
<name>V4A577_LOTGI</name>
<keyword evidence="3" id="KW-1185">Reference proteome</keyword>
<evidence type="ECO:0000313" key="3">
    <source>
        <dbReference type="Proteomes" id="UP000030746"/>
    </source>
</evidence>
<feature type="compositionally biased region" description="Low complexity" evidence="1">
    <location>
        <begin position="67"/>
        <end position="81"/>
    </location>
</feature>
<protein>
    <submittedName>
        <fullName evidence="2">Uncharacterized protein</fullName>
    </submittedName>
</protein>
<dbReference type="Proteomes" id="UP000030746">
    <property type="component" value="Unassembled WGS sequence"/>
</dbReference>
<feature type="compositionally biased region" description="Basic and acidic residues" evidence="1">
    <location>
        <begin position="137"/>
        <end position="159"/>
    </location>
</feature>
<accession>V4A577</accession>
<proteinExistence type="predicted"/>
<evidence type="ECO:0000256" key="1">
    <source>
        <dbReference type="SAM" id="MobiDB-lite"/>
    </source>
</evidence>
<sequence>MPTRRLNDNRRVALVVRASIALCLRLERIEREYERKLEKRIQQYNDFLEYKRKINAQGNLQPKLNVTTGSTRSGRGLTFTSPVRPSEQDVNADSGHQEDADSGHQEDADSDHQEDADFGHQEDVDPGHQEDDDYDHQEDVDSGHQEDADYDHQEDVDSKKIKAGTLKNLLDNLDLAEENGSHECHDKSSEKGIKATRFQRFRRGLKSLKKRIVRSMKPLTSCFSLKSTNTAN</sequence>
<feature type="compositionally biased region" description="Basic and acidic residues" evidence="1">
    <location>
        <begin position="95"/>
        <end position="129"/>
    </location>
</feature>
<evidence type="ECO:0000313" key="2">
    <source>
        <dbReference type="EMBL" id="ESO99073.1"/>
    </source>
</evidence>
<feature type="region of interest" description="Disordered" evidence="1">
    <location>
        <begin position="61"/>
        <end position="159"/>
    </location>
</feature>
<organism evidence="2 3">
    <name type="scientific">Lottia gigantea</name>
    <name type="common">Giant owl limpet</name>
    <dbReference type="NCBI Taxonomy" id="225164"/>
    <lineage>
        <taxon>Eukaryota</taxon>
        <taxon>Metazoa</taxon>
        <taxon>Spiralia</taxon>
        <taxon>Lophotrochozoa</taxon>
        <taxon>Mollusca</taxon>
        <taxon>Gastropoda</taxon>
        <taxon>Patellogastropoda</taxon>
        <taxon>Lottioidea</taxon>
        <taxon>Lottiidae</taxon>
        <taxon>Lottia</taxon>
    </lineage>
</organism>
<dbReference type="EMBL" id="KB201166">
    <property type="protein sequence ID" value="ESO99073.1"/>
    <property type="molecule type" value="Genomic_DNA"/>
</dbReference>
<dbReference type="CTD" id="20250895"/>
<gene>
    <name evidence="2" type="ORF">LOTGIDRAFT_238917</name>
</gene>
<dbReference type="RefSeq" id="XP_009050231.1">
    <property type="nucleotide sequence ID" value="XM_009051983.1"/>
</dbReference>
<dbReference type="AlphaFoldDB" id="V4A577"/>
<dbReference type="KEGG" id="lgi:LOTGIDRAFT_238917"/>
<dbReference type="GeneID" id="20250895"/>
<reference evidence="2 3" key="1">
    <citation type="journal article" date="2013" name="Nature">
        <title>Insights into bilaterian evolution from three spiralian genomes.</title>
        <authorList>
            <person name="Simakov O."/>
            <person name="Marletaz F."/>
            <person name="Cho S.J."/>
            <person name="Edsinger-Gonzales E."/>
            <person name="Havlak P."/>
            <person name="Hellsten U."/>
            <person name="Kuo D.H."/>
            <person name="Larsson T."/>
            <person name="Lv J."/>
            <person name="Arendt D."/>
            <person name="Savage R."/>
            <person name="Osoegawa K."/>
            <person name="de Jong P."/>
            <person name="Grimwood J."/>
            <person name="Chapman J.A."/>
            <person name="Shapiro H."/>
            <person name="Aerts A."/>
            <person name="Otillar R.P."/>
            <person name="Terry A.Y."/>
            <person name="Boore J.L."/>
            <person name="Grigoriev I.V."/>
            <person name="Lindberg D.R."/>
            <person name="Seaver E.C."/>
            <person name="Weisblat D.A."/>
            <person name="Putnam N.H."/>
            <person name="Rokhsar D.S."/>
        </authorList>
    </citation>
    <scope>NUCLEOTIDE SEQUENCE [LARGE SCALE GENOMIC DNA]</scope>
</reference>